<sequence length="40" mass="4341">MSRFFSAGGESGKSSNETTMECVKYGKNRKCCAEQTSGSR</sequence>
<comment type="caution">
    <text evidence="1">The sequence shown here is derived from an EMBL/GenBank/DDBJ whole genome shotgun (WGS) entry which is preliminary data.</text>
</comment>
<name>A0ABV1BF66_9FIRM</name>
<reference evidence="1 2" key="1">
    <citation type="submission" date="2024-03" db="EMBL/GenBank/DDBJ databases">
        <title>Human intestinal bacterial collection.</title>
        <authorList>
            <person name="Pauvert C."/>
            <person name="Hitch T.C.A."/>
            <person name="Clavel T."/>
        </authorList>
    </citation>
    <scope>NUCLEOTIDE SEQUENCE [LARGE SCALE GENOMIC DNA]</scope>
    <source>
        <strain evidence="1 2">CLA-JM-H16</strain>
    </source>
</reference>
<gene>
    <name evidence="1" type="ORF">WMO28_09985</name>
</gene>
<evidence type="ECO:0000313" key="1">
    <source>
        <dbReference type="EMBL" id="MEQ2371265.1"/>
    </source>
</evidence>
<accession>A0ABV1BF66</accession>
<dbReference type="EMBL" id="JBBMEJ010000011">
    <property type="protein sequence ID" value="MEQ2371265.1"/>
    <property type="molecule type" value="Genomic_DNA"/>
</dbReference>
<organism evidence="1 2">
    <name type="scientific">Blautia aquisgranensis</name>
    <dbReference type="NCBI Taxonomy" id="3133153"/>
    <lineage>
        <taxon>Bacteria</taxon>
        <taxon>Bacillati</taxon>
        <taxon>Bacillota</taxon>
        <taxon>Clostridia</taxon>
        <taxon>Lachnospirales</taxon>
        <taxon>Lachnospiraceae</taxon>
        <taxon>Blautia</taxon>
    </lineage>
</organism>
<dbReference type="RefSeq" id="WP_349056888.1">
    <property type="nucleotide sequence ID" value="NZ_JBBMEJ010000011.1"/>
</dbReference>
<protein>
    <submittedName>
        <fullName evidence="1">Uncharacterized protein</fullName>
    </submittedName>
</protein>
<evidence type="ECO:0000313" key="2">
    <source>
        <dbReference type="Proteomes" id="UP001473063"/>
    </source>
</evidence>
<keyword evidence="2" id="KW-1185">Reference proteome</keyword>
<dbReference type="Proteomes" id="UP001473063">
    <property type="component" value="Unassembled WGS sequence"/>
</dbReference>
<proteinExistence type="predicted"/>